<evidence type="ECO:0000256" key="3">
    <source>
        <dbReference type="ARBA" id="ARBA00022989"/>
    </source>
</evidence>
<keyword evidence="4 5" id="KW-0472">Membrane</keyword>
<feature type="transmembrane region" description="Helical" evidence="5">
    <location>
        <begin position="35"/>
        <end position="59"/>
    </location>
</feature>
<feature type="transmembrane region" description="Helical" evidence="5">
    <location>
        <begin position="12"/>
        <end position="29"/>
    </location>
</feature>
<name>A0A382HHL9_9ZZZZ</name>
<dbReference type="InterPro" id="IPR052719">
    <property type="entry name" value="CvpA-like"/>
</dbReference>
<feature type="transmembrane region" description="Helical" evidence="5">
    <location>
        <begin position="112"/>
        <end position="136"/>
    </location>
</feature>
<reference evidence="6" key="1">
    <citation type="submission" date="2018-05" db="EMBL/GenBank/DDBJ databases">
        <authorList>
            <person name="Lanie J.A."/>
            <person name="Ng W.-L."/>
            <person name="Kazmierczak K.M."/>
            <person name="Andrzejewski T.M."/>
            <person name="Davidsen T.M."/>
            <person name="Wayne K.J."/>
            <person name="Tettelin H."/>
            <person name="Glass J.I."/>
            <person name="Rusch D."/>
            <person name="Podicherti R."/>
            <person name="Tsui H.-C.T."/>
            <person name="Winkler M.E."/>
        </authorList>
    </citation>
    <scope>NUCLEOTIDE SEQUENCE</scope>
</reference>
<evidence type="ECO:0000256" key="4">
    <source>
        <dbReference type="ARBA" id="ARBA00023136"/>
    </source>
</evidence>
<gene>
    <name evidence="6" type="ORF">METZ01_LOCUS239516</name>
</gene>
<dbReference type="InterPro" id="IPR003825">
    <property type="entry name" value="Colicin-V_CvpA"/>
</dbReference>
<evidence type="ECO:0000313" key="6">
    <source>
        <dbReference type="EMBL" id="SVB86662.1"/>
    </source>
</evidence>
<evidence type="ECO:0000256" key="2">
    <source>
        <dbReference type="ARBA" id="ARBA00022692"/>
    </source>
</evidence>
<dbReference type="Pfam" id="PF02674">
    <property type="entry name" value="Colicin_V"/>
    <property type="match status" value="1"/>
</dbReference>
<sequence>MSEMIDTISNYLTLFDIIYAVITLLTVIQCSKKGFTLSLLSTSKWILAIVITIIAVPKLKPWADNYIKSEYVVDIGLGIIIFLLAIFIILLVSRGISKVVKYSGLGGLDSFFGFLFGFLKGYIVSVILFSLVNWLYPYEKWPIKVEESFTFSYVNNGSNFLIKVLPNKENYIDAK</sequence>
<accession>A0A382HHL9</accession>
<dbReference type="PANTHER" id="PTHR36926:SF1">
    <property type="entry name" value="COLICIN V PRODUCTION PROTEIN"/>
    <property type="match status" value="1"/>
</dbReference>
<feature type="transmembrane region" description="Helical" evidence="5">
    <location>
        <begin position="71"/>
        <end position="92"/>
    </location>
</feature>
<proteinExistence type="predicted"/>
<feature type="non-terminal residue" evidence="6">
    <location>
        <position position="175"/>
    </location>
</feature>
<dbReference type="GO" id="GO:0009403">
    <property type="term" value="P:toxin biosynthetic process"/>
    <property type="evidence" value="ECO:0007669"/>
    <property type="project" value="InterPro"/>
</dbReference>
<dbReference type="PANTHER" id="PTHR36926">
    <property type="entry name" value="COLICIN V PRODUCTION PROTEIN"/>
    <property type="match status" value="1"/>
</dbReference>
<evidence type="ECO:0008006" key="7">
    <source>
        <dbReference type="Google" id="ProtNLM"/>
    </source>
</evidence>
<evidence type="ECO:0000256" key="5">
    <source>
        <dbReference type="SAM" id="Phobius"/>
    </source>
</evidence>
<protein>
    <recommendedName>
        <fullName evidence="7">Colicin V production protein</fullName>
    </recommendedName>
</protein>
<keyword evidence="2 5" id="KW-0812">Transmembrane</keyword>
<evidence type="ECO:0000256" key="1">
    <source>
        <dbReference type="ARBA" id="ARBA00004141"/>
    </source>
</evidence>
<dbReference type="EMBL" id="UINC01061266">
    <property type="protein sequence ID" value="SVB86662.1"/>
    <property type="molecule type" value="Genomic_DNA"/>
</dbReference>
<comment type="subcellular location">
    <subcellularLocation>
        <location evidence="1">Membrane</location>
        <topology evidence="1">Multi-pass membrane protein</topology>
    </subcellularLocation>
</comment>
<dbReference type="GO" id="GO:0016020">
    <property type="term" value="C:membrane"/>
    <property type="evidence" value="ECO:0007669"/>
    <property type="project" value="UniProtKB-SubCell"/>
</dbReference>
<organism evidence="6">
    <name type="scientific">marine metagenome</name>
    <dbReference type="NCBI Taxonomy" id="408172"/>
    <lineage>
        <taxon>unclassified sequences</taxon>
        <taxon>metagenomes</taxon>
        <taxon>ecological metagenomes</taxon>
    </lineage>
</organism>
<dbReference type="AlphaFoldDB" id="A0A382HHL9"/>
<keyword evidence="3 5" id="KW-1133">Transmembrane helix</keyword>